<feature type="region of interest" description="Disordered" evidence="1">
    <location>
        <begin position="85"/>
        <end position="119"/>
    </location>
</feature>
<evidence type="ECO:0000256" key="1">
    <source>
        <dbReference type="SAM" id="MobiDB-lite"/>
    </source>
</evidence>
<evidence type="ECO:0000313" key="3">
    <source>
        <dbReference type="Proteomes" id="UP000233551"/>
    </source>
</evidence>
<evidence type="ECO:0000313" key="2">
    <source>
        <dbReference type="EMBL" id="PKI47748.1"/>
    </source>
</evidence>
<dbReference type="Proteomes" id="UP000233551">
    <property type="component" value="Unassembled WGS sequence"/>
</dbReference>
<name>A0A2I0IUT9_PUNGR</name>
<protein>
    <submittedName>
        <fullName evidence="2">Uncharacterized protein</fullName>
    </submittedName>
</protein>
<proteinExistence type="predicted"/>
<gene>
    <name evidence="2" type="ORF">CRG98_031881</name>
</gene>
<reference evidence="2 3" key="1">
    <citation type="submission" date="2017-11" db="EMBL/GenBank/DDBJ databases">
        <title>De-novo sequencing of pomegranate (Punica granatum L.) genome.</title>
        <authorList>
            <person name="Akparov Z."/>
            <person name="Amiraslanov A."/>
            <person name="Hajiyeva S."/>
            <person name="Abbasov M."/>
            <person name="Kaur K."/>
            <person name="Hamwieh A."/>
            <person name="Solovyev V."/>
            <person name="Salamov A."/>
            <person name="Braich B."/>
            <person name="Kosarev P."/>
            <person name="Mahmoud A."/>
            <person name="Hajiyev E."/>
            <person name="Babayeva S."/>
            <person name="Izzatullayeva V."/>
            <person name="Mammadov A."/>
            <person name="Mammadov A."/>
            <person name="Sharifova S."/>
            <person name="Ojaghi J."/>
            <person name="Eynullazada K."/>
            <person name="Bayramov B."/>
            <person name="Abdulazimova A."/>
            <person name="Shahmuradov I."/>
        </authorList>
    </citation>
    <scope>NUCLEOTIDE SEQUENCE [LARGE SCALE GENOMIC DNA]</scope>
    <source>
        <strain evidence="3">cv. AG2017</strain>
        <tissue evidence="2">Leaf</tissue>
    </source>
</reference>
<accession>A0A2I0IUT9</accession>
<sequence length="119" mass="13488">MTQTKHRESSQFMKNPDSDVVTAFYGAERVGGVGEEEDDLLARLTPALQDSFTMEIGLIDIKGVSESTRQPRELKQHPRSSFRYFRRGNFVESPSPERGRGTDVDSELLQRAVQETPTR</sequence>
<comment type="caution">
    <text evidence="2">The sequence shown here is derived from an EMBL/GenBank/DDBJ whole genome shotgun (WGS) entry which is preliminary data.</text>
</comment>
<dbReference type="EMBL" id="PGOL01002464">
    <property type="protein sequence ID" value="PKI47748.1"/>
    <property type="molecule type" value="Genomic_DNA"/>
</dbReference>
<keyword evidence="3" id="KW-1185">Reference proteome</keyword>
<organism evidence="2 3">
    <name type="scientific">Punica granatum</name>
    <name type="common">Pomegranate</name>
    <dbReference type="NCBI Taxonomy" id="22663"/>
    <lineage>
        <taxon>Eukaryota</taxon>
        <taxon>Viridiplantae</taxon>
        <taxon>Streptophyta</taxon>
        <taxon>Embryophyta</taxon>
        <taxon>Tracheophyta</taxon>
        <taxon>Spermatophyta</taxon>
        <taxon>Magnoliopsida</taxon>
        <taxon>eudicotyledons</taxon>
        <taxon>Gunneridae</taxon>
        <taxon>Pentapetalae</taxon>
        <taxon>rosids</taxon>
        <taxon>malvids</taxon>
        <taxon>Myrtales</taxon>
        <taxon>Lythraceae</taxon>
        <taxon>Punica</taxon>
    </lineage>
</organism>
<dbReference type="AlphaFoldDB" id="A0A2I0IUT9"/>